<dbReference type="EMBL" id="QGAL01000004">
    <property type="protein sequence ID" value="TKK17452.1"/>
    <property type="molecule type" value="Genomic_DNA"/>
</dbReference>
<reference evidence="1 2" key="1">
    <citation type="journal article" date="2019" name="Sci. Rep.">
        <title>Differences in resource use lead to coexistence of seed-transmitted microbial populations.</title>
        <authorList>
            <person name="Torres-Cortes G."/>
            <person name="Garcia B.J."/>
            <person name="Compant S."/>
            <person name="Rezki S."/>
            <person name="Jones P."/>
            <person name="Preveaux A."/>
            <person name="Briand M."/>
            <person name="Roulet A."/>
            <person name="Bouchez O."/>
            <person name="Jacobson D."/>
            <person name="Barret M."/>
        </authorList>
    </citation>
    <scope>NUCLEOTIDE SEQUENCE [LARGE SCALE GENOMIC DNA]</scope>
    <source>
        <strain evidence="1 2">CFBP13530</strain>
    </source>
</reference>
<name>A0AB38P214_9ENTR</name>
<evidence type="ECO:0000313" key="1">
    <source>
        <dbReference type="EMBL" id="TKK17452.1"/>
    </source>
</evidence>
<proteinExistence type="predicted"/>
<protein>
    <submittedName>
        <fullName evidence="1">Uncharacterized protein</fullName>
    </submittedName>
</protein>
<evidence type="ECO:0000313" key="2">
    <source>
        <dbReference type="Proteomes" id="UP000306327"/>
    </source>
</evidence>
<dbReference type="KEGG" id="ecan:CWI88_18210"/>
<comment type="caution">
    <text evidence="1">The sequence shown here is derived from an EMBL/GenBank/DDBJ whole genome shotgun (WGS) entry which is preliminary data.</text>
</comment>
<organism evidence="1 2">
    <name type="scientific">Enterobacter cancerogenus</name>
    <dbReference type="NCBI Taxonomy" id="69218"/>
    <lineage>
        <taxon>Bacteria</taxon>
        <taxon>Pseudomonadati</taxon>
        <taxon>Pseudomonadota</taxon>
        <taxon>Gammaproteobacteria</taxon>
        <taxon>Enterobacterales</taxon>
        <taxon>Enterobacteriaceae</taxon>
        <taxon>Enterobacter</taxon>
        <taxon>Enterobacter cloacae complex</taxon>
    </lineage>
</organism>
<dbReference type="AlphaFoldDB" id="A0AB38P214"/>
<sequence>MLFLRNIQAQRPDSLVFHISVIEEISQIYVFSPSPVGEGRGEGISPHLPYEYFFVRRVGAVFAGSSGQTCFG</sequence>
<accession>A0AB38P214</accession>
<gene>
    <name evidence="1" type="ORF">EcCFBP13530_13885</name>
</gene>
<dbReference type="Proteomes" id="UP000306327">
    <property type="component" value="Unassembled WGS sequence"/>
</dbReference>